<feature type="compositionally biased region" description="Low complexity" evidence="4">
    <location>
        <begin position="703"/>
        <end position="717"/>
    </location>
</feature>
<feature type="region of interest" description="Disordered" evidence="4">
    <location>
        <begin position="696"/>
        <end position="727"/>
    </location>
</feature>
<dbReference type="InterPro" id="IPR028133">
    <property type="entry name" value="Dynamitin"/>
</dbReference>
<feature type="region of interest" description="Disordered" evidence="4">
    <location>
        <begin position="1"/>
        <end position="62"/>
    </location>
</feature>
<dbReference type="Pfam" id="PF00076">
    <property type="entry name" value="RRM_1"/>
    <property type="match status" value="1"/>
</dbReference>
<feature type="compositionally biased region" description="Basic and acidic residues" evidence="4">
    <location>
        <begin position="572"/>
        <end position="609"/>
    </location>
</feature>
<evidence type="ECO:0000259" key="5">
    <source>
        <dbReference type="PROSITE" id="PS50102"/>
    </source>
</evidence>
<dbReference type="InterPro" id="IPR012677">
    <property type="entry name" value="Nucleotide-bd_a/b_plait_sf"/>
</dbReference>
<dbReference type="InterPro" id="IPR000504">
    <property type="entry name" value="RRM_dom"/>
</dbReference>
<dbReference type="GO" id="GO:0007017">
    <property type="term" value="P:microtubule-based process"/>
    <property type="evidence" value="ECO:0007669"/>
    <property type="project" value="InterPro"/>
</dbReference>
<feature type="compositionally biased region" description="Polar residues" evidence="4">
    <location>
        <begin position="203"/>
        <end position="212"/>
    </location>
</feature>
<feature type="region of interest" description="Disordered" evidence="4">
    <location>
        <begin position="192"/>
        <end position="219"/>
    </location>
</feature>
<sequence>MEPQHVEAPAAASAERGRSTRPVPPHAAAATRSRSRSPSHRGSSGQVDSADASQRWNDRGRRERIVQPMRDVILLGLDADVDADGLRTLVSALADSVGARLAAPPSDVTVIRDRVTGASKGFGFAKFDTLEDAKRFVSMYAPYIDGSERWLGPPRGDNQRTRRKRIKIDYSDSERPQGGISYYEQHNAPGCREQLKKARARRQNGSSSTPRGSVSELPDMACENPGRRETAMYATPQLLLTGIPADAAAADIGAALCQLRGTPESPLCAGNSLHSLLLIRNRDTRASTGVCIAVYSDANAARAALGAVRTLSRAPGGLLGNGAKICSSYADHVILEEADPYDPTCAAWTFTDARGDLWRHEDERLGFDVWTPSQLPARSPSPLSPVSEVATPPAYVAPAGVAIMPAMPHHHPLPSAIPMTSMPSSAMPTTLHYKLPPPHAELRTLDYSDCEHRICLLCQRQFKSVELLLRHALESTLHQSNLDDEAACRAGAARVRARSLDTGASKENYIAPTPAALLNDFSLRGKRASMPELKAPTPSPIKRGSLQVRPWNGAPTSGDIGLPDIDTAADVYETHPESEVHAPSSDDRDRAQDEHENEHERGTAPDIERHAIDAKAARAAFRQAAAGPALLEGAGEGPKARLLRLQMEVSELAEQVAVSGDDNAAGAAGLLEQVHTLQERLRAIQLGAPSKVIRQLAEPSAEQTQAPTAAANTAPPNDDGLSTTPVPVEPTALAELDKRLARIESRLGVQEVDGTAIRPVIPTLKKLESQLQLLSPAHLDAVRQRARLVISDLEQVSETRKRLGDADEEKLSSLYELQRQIEPLIPVAPALLTRLQTLESLHSAAATFADRLATAESSNAAASSRLDEISKLLTSEIYLR</sequence>
<gene>
    <name evidence="6" type="ORF">MCUN1_002479</name>
</gene>
<evidence type="ECO:0000313" key="6">
    <source>
        <dbReference type="EMBL" id="WFD35621.1"/>
    </source>
</evidence>
<feature type="domain" description="RRM" evidence="5">
    <location>
        <begin position="70"/>
        <end position="173"/>
    </location>
</feature>
<evidence type="ECO:0000256" key="3">
    <source>
        <dbReference type="PROSITE-ProRule" id="PRU00176"/>
    </source>
</evidence>
<proteinExistence type="predicted"/>
<keyword evidence="7" id="KW-1185">Reference proteome</keyword>
<protein>
    <recommendedName>
        <fullName evidence="5">RRM domain-containing protein</fullName>
    </recommendedName>
</protein>
<dbReference type="PROSITE" id="PS50102">
    <property type="entry name" value="RRM"/>
    <property type="match status" value="1"/>
</dbReference>
<keyword evidence="3" id="KW-0694">RNA-binding</keyword>
<evidence type="ECO:0000313" key="7">
    <source>
        <dbReference type="Proteomes" id="UP001219933"/>
    </source>
</evidence>
<reference evidence="6" key="1">
    <citation type="submission" date="2023-03" db="EMBL/GenBank/DDBJ databases">
        <title>Mating type loci evolution in Malassezia.</title>
        <authorList>
            <person name="Coelho M.A."/>
        </authorList>
    </citation>
    <scope>NUCLEOTIDE SEQUENCE</scope>
    <source>
        <strain evidence="6">CBS 11721</strain>
    </source>
</reference>
<evidence type="ECO:0000256" key="4">
    <source>
        <dbReference type="SAM" id="MobiDB-lite"/>
    </source>
</evidence>
<evidence type="ECO:0000256" key="2">
    <source>
        <dbReference type="ARBA" id="ARBA00022490"/>
    </source>
</evidence>
<evidence type="ECO:0000256" key="1">
    <source>
        <dbReference type="ARBA" id="ARBA00004496"/>
    </source>
</evidence>
<dbReference type="SUPFAM" id="SSF54928">
    <property type="entry name" value="RNA-binding domain, RBD"/>
    <property type="match status" value="1"/>
</dbReference>
<dbReference type="Proteomes" id="UP001219933">
    <property type="component" value="Chromosome 3"/>
</dbReference>
<dbReference type="InterPro" id="IPR035979">
    <property type="entry name" value="RBD_domain_sf"/>
</dbReference>
<dbReference type="Pfam" id="PF04912">
    <property type="entry name" value="Dynamitin"/>
    <property type="match status" value="1"/>
</dbReference>
<keyword evidence="2" id="KW-0963">Cytoplasm</keyword>
<accession>A0AAF0EWI6</accession>
<organism evidence="6 7">
    <name type="scientific">Malassezia cuniculi</name>
    <dbReference type="NCBI Taxonomy" id="948313"/>
    <lineage>
        <taxon>Eukaryota</taxon>
        <taxon>Fungi</taxon>
        <taxon>Dikarya</taxon>
        <taxon>Basidiomycota</taxon>
        <taxon>Ustilaginomycotina</taxon>
        <taxon>Malasseziomycetes</taxon>
        <taxon>Malasseziales</taxon>
        <taxon>Malasseziaceae</taxon>
        <taxon>Malassezia</taxon>
    </lineage>
</organism>
<dbReference type="GO" id="GO:0005737">
    <property type="term" value="C:cytoplasm"/>
    <property type="evidence" value="ECO:0007669"/>
    <property type="project" value="UniProtKB-SubCell"/>
</dbReference>
<feature type="region of interest" description="Disordered" evidence="4">
    <location>
        <begin position="530"/>
        <end position="609"/>
    </location>
</feature>
<dbReference type="EMBL" id="CP119879">
    <property type="protein sequence ID" value="WFD35621.1"/>
    <property type="molecule type" value="Genomic_DNA"/>
</dbReference>
<name>A0AAF0EWI6_9BASI</name>
<dbReference type="GO" id="GO:0005869">
    <property type="term" value="C:dynactin complex"/>
    <property type="evidence" value="ECO:0007669"/>
    <property type="project" value="InterPro"/>
</dbReference>
<comment type="subcellular location">
    <subcellularLocation>
        <location evidence="1">Cytoplasm</location>
    </subcellularLocation>
</comment>
<dbReference type="PANTHER" id="PTHR15346">
    <property type="entry name" value="DYNACTIN SUBUNIT"/>
    <property type="match status" value="1"/>
</dbReference>
<dbReference type="Gene3D" id="3.30.70.330">
    <property type="match status" value="1"/>
</dbReference>
<dbReference type="GO" id="GO:0003723">
    <property type="term" value="F:RNA binding"/>
    <property type="evidence" value="ECO:0007669"/>
    <property type="project" value="UniProtKB-UniRule"/>
</dbReference>
<dbReference type="AlphaFoldDB" id="A0AAF0EWI6"/>